<evidence type="ECO:0000256" key="10">
    <source>
        <dbReference type="ARBA" id="ARBA00023004"/>
    </source>
</evidence>
<evidence type="ECO:0000313" key="14">
    <source>
        <dbReference type="EMBL" id="NER65743.1"/>
    </source>
</evidence>
<comment type="similarity">
    <text evidence="2">Belongs to the cytochrome ubiquinol oxidase subunit 1 family.</text>
</comment>
<keyword evidence="7" id="KW-0479">Metal-binding</keyword>
<dbReference type="GO" id="GO:0019646">
    <property type="term" value="P:aerobic electron transport chain"/>
    <property type="evidence" value="ECO:0007669"/>
    <property type="project" value="InterPro"/>
</dbReference>
<evidence type="ECO:0000256" key="9">
    <source>
        <dbReference type="ARBA" id="ARBA00022989"/>
    </source>
</evidence>
<evidence type="ECO:0000256" key="5">
    <source>
        <dbReference type="ARBA" id="ARBA00022617"/>
    </source>
</evidence>
<dbReference type="GO" id="GO:0020037">
    <property type="term" value="F:heme binding"/>
    <property type="evidence" value="ECO:0007669"/>
    <property type="project" value="TreeGrafter"/>
</dbReference>
<evidence type="ECO:0000256" key="4">
    <source>
        <dbReference type="ARBA" id="ARBA00022475"/>
    </source>
</evidence>
<keyword evidence="9 13" id="KW-1133">Transmembrane helix</keyword>
<keyword evidence="8" id="KW-0249">Electron transport</keyword>
<keyword evidence="5" id="KW-0349">Heme</keyword>
<feature type="region of interest" description="Disordered" evidence="12">
    <location>
        <begin position="58"/>
        <end position="101"/>
    </location>
</feature>
<keyword evidence="4" id="KW-1003">Cell membrane</keyword>
<evidence type="ECO:0000256" key="13">
    <source>
        <dbReference type="SAM" id="Phobius"/>
    </source>
</evidence>
<dbReference type="RefSeq" id="WP_163948580.1">
    <property type="nucleotide sequence ID" value="NZ_JAAHBU010000318.1"/>
</dbReference>
<organism evidence="14 15">
    <name type="scientific">Pseudomonas brassicae</name>
    <dbReference type="NCBI Taxonomy" id="2708063"/>
    <lineage>
        <taxon>Bacteria</taxon>
        <taxon>Pseudomonadati</taxon>
        <taxon>Pseudomonadota</taxon>
        <taxon>Gammaproteobacteria</taxon>
        <taxon>Pseudomonadales</taxon>
        <taxon>Pseudomonadaceae</taxon>
        <taxon>Pseudomonas</taxon>
    </lineage>
</organism>
<evidence type="ECO:0000256" key="11">
    <source>
        <dbReference type="ARBA" id="ARBA00023136"/>
    </source>
</evidence>
<evidence type="ECO:0000256" key="2">
    <source>
        <dbReference type="ARBA" id="ARBA00009819"/>
    </source>
</evidence>
<dbReference type="PANTHER" id="PTHR30365">
    <property type="entry name" value="CYTOCHROME D UBIQUINOL OXIDASE"/>
    <property type="match status" value="1"/>
</dbReference>
<dbReference type="InterPro" id="IPR002585">
    <property type="entry name" value="Cyt-d_ubiquinol_oxidase_su_1"/>
</dbReference>
<proteinExistence type="inferred from homology"/>
<gene>
    <name evidence="14" type="ORF">G3436_20080</name>
</gene>
<keyword evidence="15" id="KW-1185">Reference proteome</keyword>
<keyword evidence="6 13" id="KW-0812">Transmembrane</keyword>
<reference evidence="14 15" key="1">
    <citation type="submission" date="2020-02" db="EMBL/GenBank/DDBJ databases">
        <title>Broccoli isolated Pseudomonas sp.</title>
        <authorList>
            <person name="Fujikawa T."/>
            <person name="Sawada H."/>
        </authorList>
    </citation>
    <scope>NUCLEOTIDE SEQUENCE [LARGE SCALE GENOMIC DNA]</scope>
    <source>
        <strain evidence="14 15">MAFF212427</strain>
    </source>
</reference>
<evidence type="ECO:0000256" key="7">
    <source>
        <dbReference type="ARBA" id="ARBA00022723"/>
    </source>
</evidence>
<dbReference type="PANTHER" id="PTHR30365:SF14">
    <property type="entry name" value="CYTOCHROME BD MENAQUINOL OXIDASE SUBUNIT I-RELATED"/>
    <property type="match status" value="1"/>
</dbReference>
<comment type="caution">
    <text evidence="14">The sequence shown here is derived from an EMBL/GenBank/DDBJ whole genome shotgun (WGS) entry which is preliminary data.</text>
</comment>
<dbReference type="GO" id="GO:0046872">
    <property type="term" value="F:metal ion binding"/>
    <property type="evidence" value="ECO:0007669"/>
    <property type="project" value="UniProtKB-KW"/>
</dbReference>
<keyword evidence="3" id="KW-0813">Transport</keyword>
<sequence>TTEVGRQPWVVYGLMRTADGVSNHSYAQLGITLVMFVVVYFALFGAGLGYMMRLVRKGPETGEGDETTPGGPGQQRTPARPLSAADDEPEHATDASLSKGN</sequence>
<keyword evidence="10" id="KW-0408">Iron</keyword>
<feature type="transmembrane region" description="Helical" evidence="13">
    <location>
        <begin position="26"/>
        <end position="50"/>
    </location>
</feature>
<dbReference type="Proteomes" id="UP000482634">
    <property type="component" value="Unassembled WGS sequence"/>
</dbReference>
<accession>A0A6B3NVC1</accession>
<dbReference type="GO" id="GO:0009055">
    <property type="term" value="F:electron transfer activity"/>
    <property type="evidence" value="ECO:0007669"/>
    <property type="project" value="InterPro"/>
</dbReference>
<evidence type="ECO:0000256" key="6">
    <source>
        <dbReference type="ARBA" id="ARBA00022692"/>
    </source>
</evidence>
<evidence type="ECO:0000313" key="15">
    <source>
        <dbReference type="Proteomes" id="UP000482634"/>
    </source>
</evidence>
<dbReference type="AlphaFoldDB" id="A0A6B3NVC1"/>
<keyword evidence="11 13" id="KW-0472">Membrane</keyword>
<name>A0A6B3NVC1_9PSED</name>
<dbReference type="EMBL" id="JAAHBU010000318">
    <property type="protein sequence ID" value="NER65743.1"/>
    <property type="molecule type" value="Genomic_DNA"/>
</dbReference>
<comment type="subcellular location">
    <subcellularLocation>
        <location evidence="1">Cell membrane</location>
        <topology evidence="1">Multi-pass membrane protein</topology>
    </subcellularLocation>
</comment>
<evidence type="ECO:0000256" key="3">
    <source>
        <dbReference type="ARBA" id="ARBA00022448"/>
    </source>
</evidence>
<dbReference type="GO" id="GO:0005886">
    <property type="term" value="C:plasma membrane"/>
    <property type="evidence" value="ECO:0007669"/>
    <property type="project" value="UniProtKB-SubCell"/>
</dbReference>
<dbReference type="Pfam" id="PF01654">
    <property type="entry name" value="Cyt_bd_oxida_I"/>
    <property type="match status" value="1"/>
</dbReference>
<protein>
    <submittedName>
        <fullName evidence="14">Cytochrome ubiquinol oxidase subunit I</fullName>
    </submittedName>
</protein>
<dbReference type="GO" id="GO:0070069">
    <property type="term" value="C:cytochrome complex"/>
    <property type="evidence" value="ECO:0007669"/>
    <property type="project" value="InterPro"/>
</dbReference>
<evidence type="ECO:0000256" key="8">
    <source>
        <dbReference type="ARBA" id="ARBA00022982"/>
    </source>
</evidence>
<evidence type="ECO:0000256" key="12">
    <source>
        <dbReference type="SAM" id="MobiDB-lite"/>
    </source>
</evidence>
<dbReference type="GO" id="GO:0016682">
    <property type="term" value="F:oxidoreductase activity, acting on diphenols and related substances as donors, oxygen as acceptor"/>
    <property type="evidence" value="ECO:0007669"/>
    <property type="project" value="TreeGrafter"/>
</dbReference>
<evidence type="ECO:0000256" key="1">
    <source>
        <dbReference type="ARBA" id="ARBA00004651"/>
    </source>
</evidence>
<feature type="non-terminal residue" evidence="14">
    <location>
        <position position="1"/>
    </location>
</feature>